<evidence type="ECO:0000256" key="5">
    <source>
        <dbReference type="ARBA" id="ARBA00023239"/>
    </source>
</evidence>
<evidence type="ECO:0000313" key="9">
    <source>
        <dbReference type="Proteomes" id="UP001524587"/>
    </source>
</evidence>
<keyword evidence="9" id="KW-1185">Reference proteome</keyword>
<dbReference type="InterPro" id="IPR043133">
    <property type="entry name" value="GTP-CH-I_C/QueF"/>
</dbReference>
<dbReference type="Proteomes" id="UP001524587">
    <property type="component" value="Unassembled WGS sequence"/>
</dbReference>
<evidence type="ECO:0000256" key="3">
    <source>
        <dbReference type="ARBA" id="ARBA00005708"/>
    </source>
</evidence>
<comment type="pathway">
    <text evidence="2 6">Cofactor biosynthesis; tetrahydrofolate biosynthesis; 2-amino-4-hydroxy-6-hydroxymethyl-7,8-dihydropteridine diphosphate from 7,8-dihydroneopterin triphosphate: step 3/4.</text>
</comment>
<dbReference type="RefSeq" id="WP_422862356.1">
    <property type="nucleotide sequence ID" value="NZ_JAMSKV010000001.1"/>
</dbReference>
<organism evidence="8 9">
    <name type="scientific">Endosaccharibacter trunci</name>
    <dbReference type="NCBI Taxonomy" id="2812733"/>
    <lineage>
        <taxon>Bacteria</taxon>
        <taxon>Pseudomonadati</taxon>
        <taxon>Pseudomonadota</taxon>
        <taxon>Alphaproteobacteria</taxon>
        <taxon>Acetobacterales</taxon>
        <taxon>Acetobacteraceae</taxon>
        <taxon>Endosaccharibacter</taxon>
    </lineage>
</organism>
<comment type="caution">
    <text evidence="8">The sequence shown here is derived from an EMBL/GenBank/DDBJ whole genome shotgun (WGS) entry which is preliminary data.</text>
</comment>
<name>A0ABT1W214_9PROT</name>
<dbReference type="NCBIfam" id="TIGR00526">
    <property type="entry name" value="folB_dom"/>
    <property type="match status" value="1"/>
</dbReference>
<dbReference type="SMART" id="SM00905">
    <property type="entry name" value="FolB"/>
    <property type="match status" value="1"/>
</dbReference>
<dbReference type="PANTHER" id="PTHR42844">
    <property type="entry name" value="DIHYDRONEOPTERIN ALDOLASE 1-RELATED"/>
    <property type="match status" value="1"/>
</dbReference>
<proteinExistence type="inferred from homology"/>
<accession>A0ABT1W214</accession>
<dbReference type="InterPro" id="IPR006156">
    <property type="entry name" value="Dihydroneopterin_aldolase"/>
</dbReference>
<dbReference type="NCBIfam" id="TIGR00525">
    <property type="entry name" value="folB"/>
    <property type="match status" value="1"/>
</dbReference>
<evidence type="ECO:0000256" key="4">
    <source>
        <dbReference type="ARBA" id="ARBA00022909"/>
    </source>
</evidence>
<keyword evidence="5 6" id="KW-0456">Lyase</keyword>
<dbReference type="Gene3D" id="3.30.1130.10">
    <property type="match status" value="1"/>
</dbReference>
<protein>
    <recommendedName>
        <fullName evidence="6">7,8-dihydroneopterin aldolase</fullName>
        <ecNumber evidence="6">4.1.2.25</ecNumber>
    </recommendedName>
</protein>
<dbReference type="EMBL" id="JAMSKV010000001">
    <property type="protein sequence ID" value="MCQ8276911.1"/>
    <property type="molecule type" value="Genomic_DNA"/>
</dbReference>
<evidence type="ECO:0000256" key="2">
    <source>
        <dbReference type="ARBA" id="ARBA00005013"/>
    </source>
</evidence>
<keyword evidence="4 6" id="KW-0289">Folate biosynthesis</keyword>
<feature type="domain" description="Dihydroneopterin aldolase/epimerase" evidence="7">
    <location>
        <begin position="16"/>
        <end position="128"/>
    </location>
</feature>
<dbReference type="GO" id="GO:0004150">
    <property type="term" value="F:dihydroneopterin aldolase activity"/>
    <property type="evidence" value="ECO:0007669"/>
    <property type="project" value="UniProtKB-EC"/>
</dbReference>
<dbReference type="SUPFAM" id="SSF55620">
    <property type="entry name" value="Tetrahydrobiopterin biosynthesis enzymes-like"/>
    <property type="match status" value="1"/>
</dbReference>
<reference evidence="8 9" key="1">
    <citation type="submission" date="2022-06" db="EMBL/GenBank/DDBJ databases">
        <title>Endosaccharibacter gen. nov., sp. nov., endophytic bacteria isolated from sugarcane.</title>
        <authorList>
            <person name="Pitiwittayakul N."/>
            <person name="Yukphan P."/>
            <person name="Charoenyingcharoen P."/>
            <person name="Tanasupawat S."/>
        </authorList>
    </citation>
    <scope>NUCLEOTIDE SEQUENCE [LARGE SCALE GENOMIC DNA]</scope>
    <source>
        <strain evidence="8 9">KSS8</strain>
    </source>
</reference>
<dbReference type="Pfam" id="PF02152">
    <property type="entry name" value="FolB"/>
    <property type="match status" value="1"/>
</dbReference>
<gene>
    <name evidence="8" type="primary">folB</name>
    <name evidence="8" type="ORF">NFI95_00410</name>
</gene>
<evidence type="ECO:0000313" key="8">
    <source>
        <dbReference type="EMBL" id="MCQ8276911.1"/>
    </source>
</evidence>
<sequence>MSVFQPWPAHPRLRRVFVRDLVTLAHIGVYPHEMGVQQRVRLNIDFGVLDDEATQVGRDDLSRTVSYERVVHLVQRIIDEGHVRLVETLAERIAAAVLGESRVEIVRVRVEKLDVFSGLDSVGVEIERVQRRG</sequence>
<evidence type="ECO:0000256" key="1">
    <source>
        <dbReference type="ARBA" id="ARBA00001353"/>
    </source>
</evidence>
<comment type="catalytic activity">
    <reaction evidence="1 6">
        <text>7,8-dihydroneopterin = 6-hydroxymethyl-7,8-dihydropterin + glycolaldehyde</text>
        <dbReference type="Rhea" id="RHEA:10540"/>
        <dbReference type="ChEBI" id="CHEBI:17001"/>
        <dbReference type="ChEBI" id="CHEBI:17071"/>
        <dbReference type="ChEBI" id="CHEBI:44841"/>
        <dbReference type="EC" id="4.1.2.25"/>
    </reaction>
</comment>
<evidence type="ECO:0000259" key="7">
    <source>
        <dbReference type="SMART" id="SM00905"/>
    </source>
</evidence>
<comment type="function">
    <text evidence="6">Catalyzes the conversion of 7,8-dihydroneopterin to 6-hydroxymethyl-7,8-dihydropterin.</text>
</comment>
<dbReference type="EC" id="4.1.2.25" evidence="6"/>
<dbReference type="InterPro" id="IPR006157">
    <property type="entry name" value="FolB_dom"/>
</dbReference>
<dbReference type="PANTHER" id="PTHR42844:SF1">
    <property type="entry name" value="DIHYDRONEOPTERIN ALDOLASE 1-RELATED"/>
    <property type="match status" value="1"/>
</dbReference>
<evidence type="ECO:0000256" key="6">
    <source>
        <dbReference type="RuleBase" id="RU362079"/>
    </source>
</evidence>
<comment type="similarity">
    <text evidence="3 6">Belongs to the DHNA family.</text>
</comment>